<evidence type="ECO:0000256" key="2">
    <source>
        <dbReference type="ARBA" id="ARBA00022723"/>
    </source>
</evidence>
<dbReference type="HOGENOM" id="CLU_052779_0_0_2"/>
<feature type="binding site" evidence="9">
    <location>
        <position position="233"/>
    </location>
    <ligand>
        <name>Mn(2+)</name>
        <dbReference type="ChEBI" id="CHEBI:29035"/>
    </ligand>
</feature>
<evidence type="ECO:0000313" key="11">
    <source>
        <dbReference type="Proteomes" id="UP000010824"/>
    </source>
</evidence>
<dbReference type="GeneID" id="14309410"/>
<keyword evidence="5 9" id="KW-0460">Magnesium</keyword>
<evidence type="ECO:0000256" key="6">
    <source>
        <dbReference type="ARBA" id="ARBA00023118"/>
    </source>
</evidence>
<dbReference type="InterPro" id="IPR042211">
    <property type="entry name" value="CRISPR-assoc_Cas1_N"/>
</dbReference>
<evidence type="ECO:0000256" key="5">
    <source>
        <dbReference type="ARBA" id="ARBA00022842"/>
    </source>
</evidence>
<feature type="binding site" evidence="9">
    <location>
        <position position="162"/>
    </location>
    <ligand>
        <name>Mn(2+)</name>
        <dbReference type="ChEBI" id="CHEBI:29035"/>
    </ligand>
</feature>
<dbReference type="OrthoDB" id="116887at2157"/>
<protein>
    <recommendedName>
        <fullName evidence="9">CRISPR-associated endonuclease Cas1</fullName>
        <ecNumber evidence="9">3.1.-.-</ecNumber>
    </recommendedName>
</protein>
<comment type="cofactor">
    <cofactor evidence="9">
        <name>Mg(2+)</name>
        <dbReference type="ChEBI" id="CHEBI:18420"/>
    </cofactor>
    <cofactor evidence="9">
        <name>Mn(2+)</name>
        <dbReference type="ChEBI" id="CHEBI:29035"/>
    </cofactor>
</comment>
<dbReference type="eggNOG" id="arCOG01452">
    <property type="taxonomic scope" value="Archaea"/>
</dbReference>
<reference evidence="11" key="1">
    <citation type="submission" date="2011-12" db="EMBL/GenBank/DDBJ databases">
        <title>Complete sequence of Methanoregula formicicum SMSP.</title>
        <authorList>
            <person name="Lucas S."/>
            <person name="Han J."/>
            <person name="Lapidus A."/>
            <person name="Cheng J.-F."/>
            <person name="Goodwin L."/>
            <person name="Pitluck S."/>
            <person name="Peters L."/>
            <person name="Ovchinnikova G."/>
            <person name="Teshima H."/>
            <person name="Detter J.C."/>
            <person name="Han C."/>
            <person name="Tapia R."/>
            <person name="Land M."/>
            <person name="Hauser L."/>
            <person name="Kyrpides N."/>
            <person name="Ivanova N."/>
            <person name="Pagani I."/>
            <person name="Imachi H."/>
            <person name="Tamaki H."/>
            <person name="Sekiguchi Y."/>
            <person name="Kamagata Y."/>
            <person name="Cadillo-Quiroz H."/>
            <person name="Zinder S."/>
            <person name="Liu W.-T."/>
            <person name="Woyke T."/>
        </authorList>
    </citation>
    <scope>NUCLEOTIDE SEQUENCE [LARGE SCALE GENOMIC DNA]</scope>
    <source>
        <strain evidence="11">DSM 22288 / NBRC 105244 / SMSP</strain>
    </source>
</reference>
<dbReference type="HAMAP" id="MF_01470">
    <property type="entry name" value="Cas1"/>
    <property type="match status" value="1"/>
</dbReference>
<dbReference type="GO" id="GO:0003677">
    <property type="term" value="F:DNA binding"/>
    <property type="evidence" value="ECO:0007669"/>
    <property type="project" value="UniProtKB-KW"/>
</dbReference>
<comment type="subunit">
    <text evidence="9">Homodimer, forms a heterotetramer with a Cas2 homodimer.</text>
</comment>
<reference evidence="10 11" key="2">
    <citation type="journal article" date="2014" name="Genome Announc.">
        <title>Complete Genome Sequence of Methanoregula formicica SMSPT, a Mesophilic Hydrogenotrophic Methanogen Isolated from a Methanogenic Upflow Anaerobic Sludge Blanket Reactor.</title>
        <authorList>
            <person name="Yamamoto K."/>
            <person name="Tamaki H."/>
            <person name="Cadillo-Quiroz H."/>
            <person name="Imachi H."/>
            <person name="Kyrpides N."/>
            <person name="Woyke T."/>
            <person name="Goodwin L."/>
            <person name="Zinder S.H."/>
            <person name="Kamagata Y."/>
            <person name="Liu W.T."/>
        </authorList>
    </citation>
    <scope>NUCLEOTIDE SEQUENCE [LARGE SCALE GENOMIC DNA]</scope>
    <source>
        <strain evidence="11">DSM 22288 / NBRC 105244 / SMSP</strain>
    </source>
</reference>
<gene>
    <name evidence="9" type="primary">cas1</name>
    <name evidence="10" type="ordered locus">Metfor_2017</name>
</gene>
<dbReference type="NCBIfam" id="TIGR00287">
    <property type="entry name" value="cas1"/>
    <property type="match status" value="1"/>
</dbReference>
<evidence type="ECO:0000256" key="3">
    <source>
        <dbReference type="ARBA" id="ARBA00022759"/>
    </source>
</evidence>
<keyword evidence="6 9" id="KW-0051">Antiviral defense</keyword>
<dbReference type="RefSeq" id="WP_015285994.1">
    <property type="nucleotide sequence ID" value="NC_019943.1"/>
</dbReference>
<evidence type="ECO:0000256" key="1">
    <source>
        <dbReference type="ARBA" id="ARBA00022722"/>
    </source>
</evidence>
<keyword evidence="1 9" id="KW-0540">Nuclease</keyword>
<comment type="function">
    <text evidence="9">CRISPR (clustered regularly interspaced short palindromic repeat), is an adaptive immune system that provides protection against mobile genetic elements (viruses, transposable elements and conjugative plasmids). CRISPR clusters contain spacers, sequences complementary to antecedent mobile elements, and target invading nucleic acids. CRISPR clusters are transcribed and processed into CRISPR RNA (crRNA). Acts as a dsDNA endonuclease. Involved in the integration of spacer DNA into the CRISPR cassette.</text>
</comment>
<dbReference type="Pfam" id="PF01867">
    <property type="entry name" value="Cas_Cas1"/>
    <property type="match status" value="1"/>
</dbReference>
<comment type="similarity">
    <text evidence="9">Belongs to the CRISPR-associated endonuclease Cas1 family.</text>
</comment>
<evidence type="ECO:0000256" key="4">
    <source>
        <dbReference type="ARBA" id="ARBA00022801"/>
    </source>
</evidence>
<proteinExistence type="inferred from homology"/>
<dbReference type="PANTHER" id="PTHR34353:SF2">
    <property type="entry name" value="CRISPR-ASSOCIATED ENDONUCLEASE CAS1 1"/>
    <property type="match status" value="1"/>
</dbReference>
<dbReference type="GO" id="GO:0016787">
    <property type="term" value="F:hydrolase activity"/>
    <property type="evidence" value="ECO:0007669"/>
    <property type="project" value="UniProtKB-KW"/>
</dbReference>
<name>L0HGW7_METFS</name>
<evidence type="ECO:0000256" key="7">
    <source>
        <dbReference type="ARBA" id="ARBA00023125"/>
    </source>
</evidence>
<evidence type="ECO:0000313" key="10">
    <source>
        <dbReference type="EMBL" id="AGB03031.1"/>
    </source>
</evidence>
<feature type="binding site" evidence="9">
    <location>
        <position position="248"/>
    </location>
    <ligand>
        <name>Mn(2+)</name>
        <dbReference type="ChEBI" id="CHEBI:29035"/>
    </ligand>
</feature>
<evidence type="ECO:0000256" key="9">
    <source>
        <dbReference type="HAMAP-Rule" id="MF_01470"/>
    </source>
</evidence>
<dbReference type="EMBL" id="CP003167">
    <property type="protein sequence ID" value="AGB03031.1"/>
    <property type="molecule type" value="Genomic_DNA"/>
</dbReference>
<keyword evidence="11" id="KW-1185">Reference proteome</keyword>
<dbReference type="PANTHER" id="PTHR34353">
    <property type="entry name" value="CRISPR-ASSOCIATED ENDONUCLEASE CAS1 1"/>
    <property type="match status" value="1"/>
</dbReference>
<dbReference type="InterPro" id="IPR050646">
    <property type="entry name" value="Cas1"/>
</dbReference>
<dbReference type="Gene3D" id="1.20.120.920">
    <property type="entry name" value="CRISPR-associated endonuclease Cas1, C-terminal domain"/>
    <property type="match status" value="1"/>
</dbReference>
<keyword evidence="3 9" id="KW-0255">Endonuclease</keyword>
<keyword evidence="2 9" id="KW-0479">Metal-binding</keyword>
<keyword evidence="4 9" id="KW-0378">Hydrolase</keyword>
<keyword evidence="8 9" id="KW-0464">Manganese</keyword>
<dbReference type="InParanoid" id="L0HGW7"/>
<dbReference type="GO" id="GO:0004519">
    <property type="term" value="F:endonuclease activity"/>
    <property type="evidence" value="ECO:0007669"/>
    <property type="project" value="UniProtKB-UniRule"/>
</dbReference>
<dbReference type="InterPro" id="IPR042206">
    <property type="entry name" value="CRISPR-assoc_Cas1_C"/>
</dbReference>
<accession>L0HGW7</accession>
<sequence>MRFLLLNGHGIDMHVDGAKLFIRDGRFTTKEEPKQYCFTPQRIDISSIVIYGRSGNISIEAIRWLIKHGIQITIMNWDGKLLTTMLPPESVQVKTKFAQYRAFEDKKLRLQIARQFIDAKFERTHLVLDYLHQRYPDVETDFSSESAKLTKVTTIKELMGVEGVVAVHYWDQIQKVIPDRLEFTSRCVGRTNRPHGAADTVNCMLNYGYSLLEAECLRAINSVGLDAHVGYLHEMAIGKNSLAYDFQELFRFIVDLAVINLIEADRMEKKDFIRTDNYTLRLRSTGARKITDEINGWLNKSVVYQGKESAWDYVIFLKARELAHFLVDKQKHLDLVSPDYEINRMDADEIRKKILSIPYTEWKKRGFSKGTLHYMKKNAEGDQPFTLNKHVMTRLDRWDQPADKCGSTVDGMD</sequence>
<dbReference type="eggNOG" id="arCOG01453">
    <property type="taxonomic scope" value="Archaea"/>
</dbReference>
<dbReference type="Gene3D" id="3.100.10.20">
    <property type="entry name" value="CRISPR-associated endonuclease Cas1, N-terminal domain"/>
    <property type="match status" value="1"/>
</dbReference>
<dbReference type="GO" id="GO:0046872">
    <property type="term" value="F:metal ion binding"/>
    <property type="evidence" value="ECO:0007669"/>
    <property type="project" value="UniProtKB-UniRule"/>
</dbReference>
<dbReference type="KEGG" id="mfo:Metfor_2017"/>
<dbReference type="STRING" id="593750.Metfor_2017"/>
<dbReference type="CDD" id="cd09634">
    <property type="entry name" value="Cas1_I-II-III"/>
    <property type="match status" value="1"/>
</dbReference>
<dbReference type="GO" id="GO:0051607">
    <property type="term" value="P:defense response to virus"/>
    <property type="evidence" value="ECO:0007669"/>
    <property type="project" value="UniProtKB-UniRule"/>
</dbReference>
<dbReference type="Proteomes" id="UP000010824">
    <property type="component" value="Chromosome"/>
</dbReference>
<dbReference type="GO" id="GO:0043571">
    <property type="term" value="P:maintenance of CRISPR repeat elements"/>
    <property type="evidence" value="ECO:0007669"/>
    <property type="project" value="UniProtKB-UniRule"/>
</dbReference>
<dbReference type="EC" id="3.1.-.-" evidence="9"/>
<evidence type="ECO:0000256" key="8">
    <source>
        <dbReference type="ARBA" id="ARBA00023211"/>
    </source>
</evidence>
<keyword evidence="7 9" id="KW-0238">DNA-binding</keyword>
<organism evidence="10 11">
    <name type="scientific">Methanoregula formicica (strain DSM 22288 / NBRC 105244 / SMSP)</name>
    <dbReference type="NCBI Taxonomy" id="593750"/>
    <lineage>
        <taxon>Archaea</taxon>
        <taxon>Methanobacteriati</taxon>
        <taxon>Methanobacteriota</taxon>
        <taxon>Stenosarchaea group</taxon>
        <taxon>Methanomicrobia</taxon>
        <taxon>Methanomicrobiales</taxon>
        <taxon>Methanoregulaceae</taxon>
        <taxon>Methanoregula</taxon>
    </lineage>
</organism>
<dbReference type="InterPro" id="IPR002729">
    <property type="entry name" value="CRISPR-assoc_Cas1"/>
</dbReference>
<dbReference type="AlphaFoldDB" id="L0HGW7"/>